<gene>
    <name evidence="2" type="ORF">S1361_04490</name>
</gene>
<organism evidence="2 3">
    <name type="scientific">Streptomyces cyanogenus</name>
    <dbReference type="NCBI Taxonomy" id="80860"/>
    <lineage>
        <taxon>Bacteria</taxon>
        <taxon>Bacillati</taxon>
        <taxon>Actinomycetota</taxon>
        <taxon>Actinomycetes</taxon>
        <taxon>Kitasatosporales</taxon>
        <taxon>Streptomycetaceae</taxon>
        <taxon>Streptomyces</taxon>
    </lineage>
</organism>
<evidence type="ECO:0000313" key="3">
    <source>
        <dbReference type="Proteomes" id="UP000663908"/>
    </source>
</evidence>
<feature type="region of interest" description="Disordered" evidence="1">
    <location>
        <begin position="52"/>
        <end position="112"/>
    </location>
</feature>
<name>A0ABX7TJ10_STRCY</name>
<feature type="compositionally biased region" description="Low complexity" evidence="1">
    <location>
        <begin position="62"/>
        <end position="75"/>
    </location>
</feature>
<dbReference type="EMBL" id="CP071839">
    <property type="protein sequence ID" value="QTD96594.1"/>
    <property type="molecule type" value="Genomic_DNA"/>
</dbReference>
<keyword evidence="3" id="KW-1185">Reference proteome</keyword>
<dbReference type="Proteomes" id="UP000663908">
    <property type="component" value="Chromosome"/>
</dbReference>
<accession>A0ABX7TJ10</accession>
<evidence type="ECO:0000256" key="1">
    <source>
        <dbReference type="SAM" id="MobiDB-lite"/>
    </source>
</evidence>
<sequence>MLAEGLAEGRVEGGAVRAGGLGRRLLEGRGVGFSFTGGGALVVAVEGRETGGVLRGGGGAGRRLPSPFRSRPPLRAGCVGSRSGEAGESVTLISGSTKDGSGGEAARGAVDW</sequence>
<reference evidence="2 3" key="1">
    <citation type="submission" date="2021-03" db="EMBL/GenBank/DDBJ databases">
        <title>Complete genome sequence of Streptomyces cyanogenus S136, producer of anticancer angucycline landomycin A.</title>
        <authorList>
            <person name="Hrab P."/>
            <person name="Ruckert C."/>
            <person name="Busche T."/>
            <person name="Ostash I."/>
            <person name="Kalinowski J."/>
            <person name="Fedorenko V."/>
            <person name="Yushchuk O."/>
            <person name="Ostash B."/>
        </authorList>
    </citation>
    <scope>NUCLEOTIDE SEQUENCE [LARGE SCALE GENOMIC DNA]</scope>
    <source>
        <strain evidence="2 3">S136</strain>
    </source>
</reference>
<protein>
    <submittedName>
        <fullName evidence="2">Uncharacterized protein</fullName>
    </submittedName>
</protein>
<evidence type="ECO:0000313" key="2">
    <source>
        <dbReference type="EMBL" id="QTD96594.1"/>
    </source>
</evidence>
<proteinExistence type="predicted"/>